<dbReference type="RefSeq" id="WP_150040302.1">
    <property type="nucleotide sequence ID" value="NZ_OW485601.1"/>
</dbReference>
<dbReference type="SUPFAM" id="SSF54523">
    <property type="entry name" value="Pili subunits"/>
    <property type="match status" value="1"/>
</dbReference>
<dbReference type="OrthoDB" id="9180011at2"/>
<name>A0A5M6IXT6_9PROT</name>
<evidence type="ECO:0000313" key="2">
    <source>
        <dbReference type="EMBL" id="KAA5612769.1"/>
    </source>
</evidence>
<reference evidence="2 3" key="1">
    <citation type="submission" date="2019-09" db="EMBL/GenBank/DDBJ databases">
        <title>Genome sequence of Rhodovastum atsumiense, a diverse member of the Acetobacteraceae family of non-sulfur purple photosynthetic bacteria.</title>
        <authorList>
            <person name="Meyer T."/>
            <person name="Kyndt J."/>
        </authorList>
    </citation>
    <scope>NUCLEOTIDE SEQUENCE [LARGE SCALE GENOMIC DNA]</scope>
    <source>
        <strain evidence="2 3">DSM 21279</strain>
    </source>
</reference>
<dbReference type="Proteomes" id="UP000325255">
    <property type="component" value="Unassembled WGS sequence"/>
</dbReference>
<sequence length="238" mass="25087">MTSISLPRPWPRRPARGFTLVELLVTLAILAAVAGIGSQFLYPAIGNARHDITRDSMRAVVAAILRFRQDTGFLPCTGPLEADTSSCGSPSPANLAQMFVQPDTGAGTGDEWAWNADTGRGWRGPYLTGFARQYVTVSNVYPASSDGSVGSATVNGSRVAAVADSYVSRPVGSLLKWYDSTISESAVTGRGNPLLLFVDPSDTLRAKGCVAPCLVSLGEDGIFGPDTNGNDDDLVLNF</sequence>
<protein>
    <submittedName>
        <fullName evidence="2">Type II secretion system protein</fullName>
    </submittedName>
</protein>
<dbReference type="InterPro" id="IPR045584">
    <property type="entry name" value="Pilin-like"/>
</dbReference>
<dbReference type="EMBL" id="VWPK01000010">
    <property type="protein sequence ID" value="KAA5612769.1"/>
    <property type="molecule type" value="Genomic_DNA"/>
</dbReference>
<proteinExistence type="predicted"/>
<dbReference type="NCBIfam" id="TIGR02532">
    <property type="entry name" value="IV_pilin_GFxxxE"/>
    <property type="match status" value="1"/>
</dbReference>
<dbReference type="InterPro" id="IPR012902">
    <property type="entry name" value="N_methyl_site"/>
</dbReference>
<dbReference type="Pfam" id="PF07963">
    <property type="entry name" value="N_methyl"/>
    <property type="match status" value="1"/>
</dbReference>
<keyword evidence="1" id="KW-0472">Membrane</keyword>
<dbReference type="AlphaFoldDB" id="A0A5M6IXT6"/>
<comment type="caution">
    <text evidence="2">The sequence shown here is derived from an EMBL/GenBank/DDBJ whole genome shotgun (WGS) entry which is preliminary data.</text>
</comment>
<accession>A0A5M6IXT6</accession>
<keyword evidence="1" id="KW-1133">Transmembrane helix</keyword>
<evidence type="ECO:0000313" key="3">
    <source>
        <dbReference type="Proteomes" id="UP000325255"/>
    </source>
</evidence>
<keyword evidence="1" id="KW-0812">Transmembrane</keyword>
<gene>
    <name evidence="2" type="ORF">F1189_08520</name>
</gene>
<dbReference type="Gene3D" id="3.30.700.10">
    <property type="entry name" value="Glycoprotein, Type 4 Pilin"/>
    <property type="match status" value="1"/>
</dbReference>
<evidence type="ECO:0000256" key="1">
    <source>
        <dbReference type="SAM" id="Phobius"/>
    </source>
</evidence>
<organism evidence="2 3">
    <name type="scientific">Rhodovastum atsumiense</name>
    <dbReference type="NCBI Taxonomy" id="504468"/>
    <lineage>
        <taxon>Bacteria</taxon>
        <taxon>Pseudomonadati</taxon>
        <taxon>Pseudomonadota</taxon>
        <taxon>Alphaproteobacteria</taxon>
        <taxon>Acetobacterales</taxon>
        <taxon>Acetobacteraceae</taxon>
        <taxon>Rhodovastum</taxon>
    </lineage>
</organism>
<keyword evidence="3" id="KW-1185">Reference proteome</keyword>
<feature type="transmembrane region" description="Helical" evidence="1">
    <location>
        <begin position="20"/>
        <end position="42"/>
    </location>
</feature>